<gene>
    <name evidence="2" type="ORF">ACFOSU_10200</name>
</gene>
<dbReference type="EMBL" id="JBHRSS010000003">
    <property type="protein sequence ID" value="MFC3104267.1"/>
    <property type="molecule type" value="Genomic_DNA"/>
</dbReference>
<dbReference type="InterPro" id="IPR039793">
    <property type="entry name" value="UROS/Hem4"/>
</dbReference>
<keyword evidence="2" id="KW-0456">Lyase</keyword>
<dbReference type="InterPro" id="IPR003754">
    <property type="entry name" value="4pyrrol_synth_uPrphyn_synth"/>
</dbReference>
<evidence type="ECO:0000259" key="1">
    <source>
        <dbReference type="Pfam" id="PF02602"/>
    </source>
</evidence>
<accession>A0ABV7ERM0</accession>
<dbReference type="PANTHER" id="PTHR40082">
    <property type="entry name" value="BLR5956 PROTEIN"/>
    <property type="match status" value="1"/>
</dbReference>
<dbReference type="GO" id="GO:0004852">
    <property type="term" value="F:uroporphyrinogen-III synthase activity"/>
    <property type="evidence" value="ECO:0007669"/>
    <property type="project" value="UniProtKB-EC"/>
</dbReference>
<organism evidence="2 3">
    <name type="scientific">Salinisphaera aquimarina</name>
    <dbReference type="NCBI Taxonomy" id="2094031"/>
    <lineage>
        <taxon>Bacteria</taxon>
        <taxon>Pseudomonadati</taxon>
        <taxon>Pseudomonadota</taxon>
        <taxon>Gammaproteobacteria</taxon>
        <taxon>Salinisphaerales</taxon>
        <taxon>Salinisphaeraceae</taxon>
        <taxon>Salinisphaera</taxon>
    </lineage>
</organism>
<dbReference type="Pfam" id="PF02602">
    <property type="entry name" value="HEM4"/>
    <property type="match status" value="1"/>
</dbReference>
<protein>
    <submittedName>
        <fullName evidence="2">Uroporphyrinogen-III synthase</fullName>
        <ecNumber evidence="2">4.2.1.75</ecNumber>
    </submittedName>
</protein>
<dbReference type="PANTHER" id="PTHR40082:SF1">
    <property type="entry name" value="BLR5956 PROTEIN"/>
    <property type="match status" value="1"/>
</dbReference>
<keyword evidence="3" id="KW-1185">Reference proteome</keyword>
<evidence type="ECO:0000313" key="2">
    <source>
        <dbReference type="EMBL" id="MFC3104267.1"/>
    </source>
</evidence>
<sequence length="281" mass="30865">MTNAATEDSLQGRRIGIPESRQLDLFADMLERRGAMVTRCPLVDIRDTPDTTQVQAWLDDVIAHGLDDMIWLTGEGVRRLTDFAGRDDAAHLPRFVERLADSRAITRGPKPTRELRKHRLGSDLAATTPTTAGVIDALRDMDLEGRRVGVQRYGSDPNTPLMTFLADKHAVALPVAPYVYADEAEEPQVLAFIDAIIDDELEAVAFTSSPQVKRLFKVATRHDREAALLAGLERLCVAAVGPLVAERLAAAGAAVTLMPDNSYFMKPLVRALAEHFRSRTG</sequence>
<comment type="caution">
    <text evidence="2">The sequence shown here is derived from an EMBL/GenBank/DDBJ whole genome shotgun (WGS) entry which is preliminary data.</text>
</comment>
<dbReference type="RefSeq" id="WP_380689081.1">
    <property type="nucleotide sequence ID" value="NZ_JBHRSS010000003.1"/>
</dbReference>
<name>A0ABV7ERM0_9GAMM</name>
<dbReference type="Gene3D" id="3.40.50.10090">
    <property type="match status" value="2"/>
</dbReference>
<feature type="domain" description="Tetrapyrrole biosynthesis uroporphyrinogen III synthase" evidence="1">
    <location>
        <begin position="26"/>
        <end position="261"/>
    </location>
</feature>
<dbReference type="InterPro" id="IPR036108">
    <property type="entry name" value="4pyrrol_syn_uPrphyn_synt_sf"/>
</dbReference>
<dbReference type="Proteomes" id="UP001595462">
    <property type="component" value="Unassembled WGS sequence"/>
</dbReference>
<dbReference type="CDD" id="cd06578">
    <property type="entry name" value="HemD"/>
    <property type="match status" value="1"/>
</dbReference>
<dbReference type="EC" id="4.2.1.75" evidence="2"/>
<proteinExistence type="predicted"/>
<dbReference type="SUPFAM" id="SSF69618">
    <property type="entry name" value="HemD-like"/>
    <property type="match status" value="1"/>
</dbReference>
<evidence type="ECO:0000313" key="3">
    <source>
        <dbReference type="Proteomes" id="UP001595462"/>
    </source>
</evidence>
<reference evidence="3" key="1">
    <citation type="journal article" date="2019" name="Int. J. Syst. Evol. Microbiol.">
        <title>The Global Catalogue of Microorganisms (GCM) 10K type strain sequencing project: providing services to taxonomists for standard genome sequencing and annotation.</title>
        <authorList>
            <consortium name="The Broad Institute Genomics Platform"/>
            <consortium name="The Broad Institute Genome Sequencing Center for Infectious Disease"/>
            <person name="Wu L."/>
            <person name="Ma J."/>
        </authorList>
    </citation>
    <scope>NUCLEOTIDE SEQUENCE [LARGE SCALE GENOMIC DNA]</scope>
    <source>
        <strain evidence="3">KCTC 52640</strain>
    </source>
</reference>